<name>A0A564YK21_HYMDI</name>
<dbReference type="EMBL" id="CABIJS010000244">
    <property type="protein sequence ID" value="VUZ47546.1"/>
    <property type="molecule type" value="Genomic_DNA"/>
</dbReference>
<proteinExistence type="predicted"/>
<evidence type="ECO:0000313" key="1">
    <source>
        <dbReference type="EMBL" id="VUZ47546.1"/>
    </source>
</evidence>
<reference evidence="1 2" key="1">
    <citation type="submission" date="2019-07" db="EMBL/GenBank/DDBJ databases">
        <authorList>
            <person name="Jastrzebski P J."/>
            <person name="Paukszto L."/>
            <person name="Jastrzebski P J."/>
        </authorList>
    </citation>
    <scope>NUCLEOTIDE SEQUENCE [LARGE SCALE GENOMIC DNA]</scope>
    <source>
        <strain evidence="1 2">WMS-il1</strain>
    </source>
</reference>
<evidence type="ECO:0000313" key="2">
    <source>
        <dbReference type="Proteomes" id="UP000321570"/>
    </source>
</evidence>
<organism evidence="1 2">
    <name type="scientific">Hymenolepis diminuta</name>
    <name type="common">Rat tapeworm</name>
    <dbReference type="NCBI Taxonomy" id="6216"/>
    <lineage>
        <taxon>Eukaryota</taxon>
        <taxon>Metazoa</taxon>
        <taxon>Spiralia</taxon>
        <taxon>Lophotrochozoa</taxon>
        <taxon>Platyhelminthes</taxon>
        <taxon>Cestoda</taxon>
        <taxon>Eucestoda</taxon>
        <taxon>Cyclophyllidea</taxon>
        <taxon>Hymenolepididae</taxon>
        <taxon>Hymenolepis</taxon>
    </lineage>
</organism>
<sequence length="62" mass="7195">MHYKNYICNVCGNKKHKEAKCRSDTRGYFKKKKLLECLLGLLILSVLSAQPMKTKFITEDSK</sequence>
<gene>
    <name evidence="1" type="ORF">WMSIL1_LOCUS7135</name>
</gene>
<protein>
    <submittedName>
        <fullName evidence="1">Uncharacterized protein</fullName>
    </submittedName>
</protein>
<accession>A0A564YK21</accession>
<dbReference type="Proteomes" id="UP000321570">
    <property type="component" value="Unassembled WGS sequence"/>
</dbReference>
<dbReference type="AlphaFoldDB" id="A0A564YK21"/>
<keyword evidence="2" id="KW-1185">Reference proteome</keyword>